<evidence type="ECO:0000259" key="5">
    <source>
        <dbReference type="PROSITE" id="PS50043"/>
    </source>
</evidence>
<keyword evidence="1" id="KW-0805">Transcription regulation</keyword>
<dbReference type="SUPFAM" id="SSF52540">
    <property type="entry name" value="P-loop containing nucleoside triphosphate hydrolases"/>
    <property type="match status" value="1"/>
</dbReference>
<evidence type="ECO:0000313" key="6">
    <source>
        <dbReference type="EMBL" id="RWZ53174.1"/>
    </source>
</evidence>
<dbReference type="CDD" id="cd06170">
    <property type="entry name" value="LuxR_C_like"/>
    <property type="match status" value="1"/>
</dbReference>
<dbReference type="PROSITE" id="PS00622">
    <property type="entry name" value="HTH_LUXR_1"/>
    <property type="match status" value="1"/>
</dbReference>
<name>A0A3S4A7E6_9MICO</name>
<dbReference type="SUPFAM" id="SSF46894">
    <property type="entry name" value="C-terminal effector domain of the bipartite response regulators"/>
    <property type="match status" value="1"/>
</dbReference>
<evidence type="ECO:0000256" key="3">
    <source>
        <dbReference type="ARBA" id="ARBA00023163"/>
    </source>
</evidence>
<dbReference type="Pfam" id="PF00196">
    <property type="entry name" value="GerE"/>
    <property type="match status" value="1"/>
</dbReference>
<dbReference type="EMBL" id="RZNB01000001">
    <property type="protein sequence ID" value="RWZ53174.1"/>
    <property type="molecule type" value="Genomic_DNA"/>
</dbReference>
<evidence type="ECO:0000256" key="4">
    <source>
        <dbReference type="SAM" id="MobiDB-lite"/>
    </source>
</evidence>
<protein>
    <submittedName>
        <fullName evidence="6">Helix-turn-helix transcriptional regulator</fullName>
    </submittedName>
</protein>
<organism evidence="6 7">
    <name type="scientific">Labedella phragmitis</name>
    <dbReference type="NCBI Taxonomy" id="2498849"/>
    <lineage>
        <taxon>Bacteria</taxon>
        <taxon>Bacillati</taxon>
        <taxon>Actinomycetota</taxon>
        <taxon>Actinomycetes</taxon>
        <taxon>Micrococcales</taxon>
        <taxon>Microbacteriaceae</taxon>
        <taxon>Labedella</taxon>
    </lineage>
</organism>
<keyword evidence="2" id="KW-0238">DNA-binding</keyword>
<dbReference type="InterPro" id="IPR049945">
    <property type="entry name" value="AAA_22"/>
</dbReference>
<feature type="region of interest" description="Disordered" evidence="4">
    <location>
        <begin position="51"/>
        <end position="72"/>
    </location>
</feature>
<accession>A0A3S4A7E6</accession>
<dbReference type="SMART" id="SM00421">
    <property type="entry name" value="HTH_LUXR"/>
    <property type="match status" value="1"/>
</dbReference>
<comment type="caution">
    <text evidence="6">The sequence shown here is derived from an EMBL/GenBank/DDBJ whole genome shotgun (WGS) entry which is preliminary data.</text>
</comment>
<sequence length="926" mass="99110">MVVGRHRGVRADHLMDHLWSEPLVRGTGFVRVFLSGRRSLGRKTGADVAESQETVSFEDSSGDGRGSDSSVYGAPIEPSWTIRRPDLVADLDAGHAVTIVRGGSGFGKTMLVAQWAARAGSTGVWIDVDGDAADRVSFWARLFAMVEDAGDAPLAGRWIPTPEQLTTRGDLRRLLVRFASHLEGPFAIVVDNAHDLGDTAVEDDFRAMLRVTDRLRVVIVTRGTSSFERREQGGELDIAEIEPRRLLFTARECALVIVRSVLTVDAQLAQEVHAIAGGMPLATRLVAELLDGTNRLSTSRETDLVISRVAEALVTSAGVPGSPDEADFWSFLQRASLLDGVTTVEAARLGGVAPEAARDWLDRARSLGFGFWESDGAEPRFHFVPITARVLERSAIPSGRARTANAEAAAAEVLWSRGDARAAWARAIRTEQLPLAERILRESFSVVADDMPAAFEPLLAVATSKLRRFPFLTTLLGIAHARVGNGRAVGSAYLSSAEQFARSRMTEVSGDERLAMLAVRLIALRYDGRWAPALSVATDVSAAAERVDVDRRSHTPDVLASTLLQAALTFLDAGQHGSALRTADRALAVPGIRPESVSAIHGVLAATHAAAGALPLAEGHLEARRRTGVVTRSSWAELAGVVILLESPDLEATVRAADALVASSGPEMRLHSIPLRALVDAAMGRSLTSIATVADTILDRDRIAVPPAVRSSLNRSIVVLYLAVGALAHAKSAIRSFEKSDPASAIARSQIALIEDKALEAVAAASDALSSPSLRPRDRAELLLARAAASLRLGGERAAIHDLSEALRILDGNRLRTPWLFLVAPDRTALSVLAADAELAPRVLLEELDAVPALFTRLESIVELTAREREVLTLLVSGLSVSAIARQLVVSPNTVKKQRASIYRKLGATTREEAAIAAIARGLLDR</sequence>
<dbReference type="InterPro" id="IPR016032">
    <property type="entry name" value="Sig_transdc_resp-reg_C-effctor"/>
</dbReference>
<dbReference type="PANTHER" id="PTHR44688:SF16">
    <property type="entry name" value="DNA-BINDING TRANSCRIPTIONAL ACTIVATOR DEVR_DOSR"/>
    <property type="match status" value="1"/>
</dbReference>
<feature type="domain" description="HTH luxR-type" evidence="5">
    <location>
        <begin position="857"/>
        <end position="922"/>
    </location>
</feature>
<dbReference type="InterPro" id="IPR027417">
    <property type="entry name" value="P-loop_NTPase"/>
</dbReference>
<dbReference type="GO" id="GO:0003677">
    <property type="term" value="F:DNA binding"/>
    <property type="evidence" value="ECO:0007669"/>
    <property type="project" value="UniProtKB-KW"/>
</dbReference>
<dbReference type="Proteomes" id="UP000288547">
    <property type="component" value="Unassembled WGS sequence"/>
</dbReference>
<dbReference type="Pfam" id="PF13401">
    <property type="entry name" value="AAA_22"/>
    <property type="match status" value="1"/>
</dbReference>
<evidence type="ECO:0000313" key="7">
    <source>
        <dbReference type="Proteomes" id="UP000288547"/>
    </source>
</evidence>
<dbReference type="GO" id="GO:0006355">
    <property type="term" value="P:regulation of DNA-templated transcription"/>
    <property type="evidence" value="ECO:0007669"/>
    <property type="project" value="InterPro"/>
</dbReference>
<proteinExistence type="predicted"/>
<evidence type="ECO:0000256" key="1">
    <source>
        <dbReference type="ARBA" id="ARBA00023015"/>
    </source>
</evidence>
<dbReference type="InterPro" id="IPR036388">
    <property type="entry name" value="WH-like_DNA-bd_sf"/>
</dbReference>
<keyword evidence="3" id="KW-0804">Transcription</keyword>
<keyword evidence="7" id="KW-1185">Reference proteome</keyword>
<reference evidence="6 7" key="1">
    <citation type="submission" date="2018-12" db="EMBL/GenBank/DDBJ databases">
        <authorList>
            <person name="Li F."/>
        </authorList>
    </citation>
    <scope>NUCLEOTIDE SEQUENCE [LARGE SCALE GENOMIC DNA]</scope>
    <source>
        <strain evidence="6 7">11W25H-1</strain>
    </source>
</reference>
<dbReference type="AlphaFoldDB" id="A0A3S4A7E6"/>
<evidence type="ECO:0000256" key="2">
    <source>
        <dbReference type="ARBA" id="ARBA00023125"/>
    </source>
</evidence>
<dbReference type="Gene3D" id="1.10.10.10">
    <property type="entry name" value="Winged helix-like DNA-binding domain superfamily/Winged helix DNA-binding domain"/>
    <property type="match status" value="1"/>
</dbReference>
<dbReference type="Gene3D" id="3.40.50.300">
    <property type="entry name" value="P-loop containing nucleotide triphosphate hydrolases"/>
    <property type="match status" value="1"/>
</dbReference>
<dbReference type="PANTHER" id="PTHR44688">
    <property type="entry name" value="DNA-BINDING TRANSCRIPTIONAL ACTIVATOR DEVR_DOSR"/>
    <property type="match status" value="1"/>
</dbReference>
<dbReference type="InterPro" id="IPR000792">
    <property type="entry name" value="Tscrpt_reg_LuxR_C"/>
</dbReference>
<gene>
    <name evidence="6" type="ORF">ELQ90_04440</name>
</gene>
<dbReference type="PROSITE" id="PS50043">
    <property type="entry name" value="HTH_LUXR_2"/>
    <property type="match status" value="1"/>
</dbReference>
<dbReference type="PRINTS" id="PR00038">
    <property type="entry name" value="HTHLUXR"/>
</dbReference>
<dbReference type="OrthoDB" id="3178268at2"/>